<feature type="transmembrane region" description="Helical" evidence="1">
    <location>
        <begin position="35"/>
        <end position="52"/>
    </location>
</feature>
<keyword evidence="1" id="KW-1133">Transmembrane helix</keyword>
<protein>
    <recommendedName>
        <fullName evidence="4">Histidine kinase N-terminal 7TM region domain-containing protein</fullName>
    </recommendedName>
</protein>
<gene>
    <name evidence="2" type="ORF">OI18_22160</name>
</gene>
<keyword evidence="3" id="KW-1185">Reference proteome</keyword>
<dbReference type="Proteomes" id="UP000031408">
    <property type="component" value="Unassembled WGS sequence"/>
</dbReference>
<evidence type="ECO:0000313" key="2">
    <source>
        <dbReference type="EMBL" id="KIC91985.1"/>
    </source>
</evidence>
<feature type="transmembrane region" description="Helical" evidence="1">
    <location>
        <begin position="95"/>
        <end position="114"/>
    </location>
</feature>
<dbReference type="STRING" id="1349421.OI18_22160"/>
<dbReference type="EMBL" id="JSVC01000037">
    <property type="protein sequence ID" value="KIC91985.1"/>
    <property type="molecule type" value="Genomic_DNA"/>
</dbReference>
<keyword evidence="1" id="KW-0812">Transmembrane</keyword>
<feature type="transmembrane region" description="Helical" evidence="1">
    <location>
        <begin position="156"/>
        <end position="181"/>
    </location>
</feature>
<organism evidence="2 3">
    <name type="scientific">Flavihumibacter solisilvae</name>
    <dbReference type="NCBI Taxonomy" id="1349421"/>
    <lineage>
        <taxon>Bacteria</taxon>
        <taxon>Pseudomonadati</taxon>
        <taxon>Bacteroidota</taxon>
        <taxon>Chitinophagia</taxon>
        <taxon>Chitinophagales</taxon>
        <taxon>Chitinophagaceae</taxon>
        <taxon>Flavihumibacter</taxon>
    </lineage>
</organism>
<dbReference type="SUPFAM" id="SSF103473">
    <property type="entry name" value="MFS general substrate transporter"/>
    <property type="match status" value="1"/>
</dbReference>
<proteinExistence type="predicted"/>
<evidence type="ECO:0000313" key="3">
    <source>
        <dbReference type="Proteomes" id="UP000031408"/>
    </source>
</evidence>
<dbReference type="InterPro" id="IPR036259">
    <property type="entry name" value="MFS_trans_sf"/>
</dbReference>
<name>A0A0C1ID71_9BACT</name>
<feature type="transmembrane region" description="Helical" evidence="1">
    <location>
        <begin position="64"/>
        <end position="83"/>
    </location>
</feature>
<keyword evidence="1" id="KW-0472">Membrane</keyword>
<reference evidence="2 3" key="1">
    <citation type="submission" date="2014-11" db="EMBL/GenBank/DDBJ databases">
        <title>Genome sequence of Flavihumibacter solisilvae 3-3.</title>
        <authorList>
            <person name="Zhou G."/>
            <person name="Li M."/>
            <person name="Wang G."/>
        </authorList>
    </citation>
    <scope>NUCLEOTIDE SEQUENCE [LARGE SCALE GENOMIC DNA]</scope>
    <source>
        <strain evidence="2 3">3-3</strain>
    </source>
</reference>
<feature type="transmembrane region" description="Helical" evidence="1">
    <location>
        <begin position="193"/>
        <end position="213"/>
    </location>
</feature>
<evidence type="ECO:0008006" key="4">
    <source>
        <dbReference type="Google" id="ProtNLM"/>
    </source>
</evidence>
<feature type="transmembrane region" description="Helical" evidence="1">
    <location>
        <begin position="6"/>
        <end position="23"/>
    </location>
</feature>
<evidence type="ECO:0000256" key="1">
    <source>
        <dbReference type="SAM" id="Phobius"/>
    </source>
</evidence>
<comment type="caution">
    <text evidence="2">The sequence shown here is derived from an EMBL/GenBank/DDBJ whole genome shotgun (WGS) entry which is preliminary data.</text>
</comment>
<dbReference type="AlphaFoldDB" id="A0A0C1ID71"/>
<accession>A0A0C1ID71</accession>
<sequence length="237" mass="28029">MDFFLYITYITAIIPLLVFLFNINKNKNTSTRVIFYYVVYSLINEVLMYFLRSRHYKYDTELEAILMWSFTFFEFLFFSIFLYSSLSKKANRRLLLVASALFVLSAVLNLVFNFSQSSHVKVFDTLPISISAITLIIFCIIYLFEKIQSPEIGFVYATPNFWIVVGIMIYFAGTFFLFLQYSELSVQEQDNFWIINWICIILKNIFFSIAFYLTEKNKNPTYENSLNSTAEMELNKN</sequence>
<feature type="transmembrane region" description="Helical" evidence="1">
    <location>
        <begin position="126"/>
        <end position="144"/>
    </location>
</feature>